<feature type="non-terminal residue" evidence="2">
    <location>
        <position position="65"/>
    </location>
</feature>
<reference evidence="2 3" key="1">
    <citation type="submission" date="2023-11" db="EMBL/GenBank/DDBJ databases">
        <title>Halocaridina rubra genome assembly.</title>
        <authorList>
            <person name="Smith C."/>
        </authorList>
    </citation>
    <scope>NUCLEOTIDE SEQUENCE [LARGE SCALE GENOMIC DNA]</scope>
    <source>
        <strain evidence="2">EP-1</strain>
        <tissue evidence="2">Whole</tissue>
    </source>
</reference>
<dbReference type="EMBL" id="JAXCGZ010000522">
    <property type="protein sequence ID" value="KAK7085865.1"/>
    <property type="molecule type" value="Genomic_DNA"/>
</dbReference>
<keyword evidence="3" id="KW-1185">Reference proteome</keyword>
<name>A0AAN8XWI9_HALRR</name>
<comment type="caution">
    <text evidence="2">The sequence shown here is derived from an EMBL/GenBank/DDBJ whole genome shotgun (WGS) entry which is preliminary data.</text>
</comment>
<dbReference type="Proteomes" id="UP001381693">
    <property type="component" value="Unassembled WGS sequence"/>
</dbReference>
<evidence type="ECO:0000256" key="1">
    <source>
        <dbReference type="SAM" id="MobiDB-lite"/>
    </source>
</evidence>
<evidence type="ECO:0000313" key="2">
    <source>
        <dbReference type="EMBL" id="KAK7085865.1"/>
    </source>
</evidence>
<evidence type="ECO:0000313" key="3">
    <source>
        <dbReference type="Proteomes" id="UP001381693"/>
    </source>
</evidence>
<gene>
    <name evidence="2" type="ORF">SK128_010729</name>
</gene>
<organism evidence="2 3">
    <name type="scientific">Halocaridina rubra</name>
    <name type="common">Hawaiian red shrimp</name>
    <dbReference type="NCBI Taxonomy" id="373956"/>
    <lineage>
        <taxon>Eukaryota</taxon>
        <taxon>Metazoa</taxon>
        <taxon>Ecdysozoa</taxon>
        <taxon>Arthropoda</taxon>
        <taxon>Crustacea</taxon>
        <taxon>Multicrustacea</taxon>
        <taxon>Malacostraca</taxon>
        <taxon>Eumalacostraca</taxon>
        <taxon>Eucarida</taxon>
        <taxon>Decapoda</taxon>
        <taxon>Pleocyemata</taxon>
        <taxon>Caridea</taxon>
        <taxon>Atyoidea</taxon>
        <taxon>Atyidae</taxon>
        <taxon>Halocaridina</taxon>
    </lineage>
</organism>
<protein>
    <submittedName>
        <fullName evidence="2">Uncharacterized protein</fullName>
    </submittedName>
</protein>
<proteinExistence type="predicted"/>
<sequence length="65" mass="7666">WFIRRLRLPASIGTKWTKWLRGFKRFVQKKNLLLVCPGPEVQELYDGLNPDDKDDDEEEEGETTS</sequence>
<accession>A0AAN8XWI9</accession>
<dbReference type="AlphaFoldDB" id="A0AAN8XWI9"/>
<feature type="region of interest" description="Disordered" evidence="1">
    <location>
        <begin position="43"/>
        <end position="65"/>
    </location>
</feature>
<feature type="non-terminal residue" evidence="2">
    <location>
        <position position="1"/>
    </location>
</feature>
<feature type="compositionally biased region" description="Acidic residues" evidence="1">
    <location>
        <begin position="52"/>
        <end position="65"/>
    </location>
</feature>